<keyword evidence="2" id="KW-1185">Reference proteome</keyword>
<name>A0A7L6B2D5_9ACTN</name>
<reference evidence="1 2" key="2">
    <citation type="journal article" date="2021" name="Mar. Drugs">
        <title>A New Micromonospora Strain with Antibiotic Activity Isolated from the Microbiome of a Mid-Atlantic Deep-Sea Sponge.</title>
        <authorList>
            <person name="Back C.R."/>
            <person name="Stennett H.L."/>
            <person name="Williams S.E."/>
            <person name="Wang L."/>
            <person name="Ojeda Gomez J."/>
            <person name="Abdulle O.M."/>
            <person name="Duffy T."/>
            <person name="Neal C."/>
            <person name="Mantell J."/>
            <person name="Jepson M.A."/>
            <person name="Hendry K.R."/>
            <person name="Powell D."/>
            <person name="Stach J.E.M."/>
            <person name="Essex-Lopresti A.E."/>
            <person name="Willis C.L."/>
            <person name="Curnow P."/>
            <person name="Race P.R."/>
        </authorList>
    </citation>
    <scope>NUCLEOTIDE SEQUENCE [LARGE SCALE GENOMIC DNA]</scope>
    <source>
        <strain evidence="1 2">28ISP2-46</strain>
    </source>
</reference>
<dbReference type="AlphaFoldDB" id="A0A7L6B2D5"/>
<accession>A0A7L6B2D5</accession>
<dbReference type="RefSeq" id="WP_181568328.1">
    <property type="nucleotide sequence ID" value="NZ_CP059322.2"/>
</dbReference>
<evidence type="ECO:0000313" key="1">
    <source>
        <dbReference type="EMBL" id="QLQ35800.1"/>
    </source>
</evidence>
<dbReference type="Proteomes" id="UP000510844">
    <property type="component" value="Chromosome"/>
</dbReference>
<sequence length="465" mass="47802">MLAAQLTRLDADAPAGLAEALAVVDAVDDTLVRGLARVAEPDAAAWAALADAVAGTPLADRVAEAVRAATTGALTEEHLAVLAGARAALLGAVHDALLERLDTALHRSRVPSAAATGGPADAAPARAGARAWLHELALAGWRGADHELLSGVAAPVEAALAEPALRRLAVLLDGLAAELRAALPVTDPTRVPARRWADLWSRAVLLAAGATAETTPAEPVSGRLLPLGVDVHEHDTAFQVQLHALLEPAGGGAVRLVRVTVGAAKVATIVGPAGWRLLEAYPVLLKALAERRALTVTDLPAHGGDLHWVDARAALAEPADPFATARVLLADATAAATPPLHRHPAAIAEPVLVEGRVDRDGDGGPTVDLDGAVIPLAVDRLPAAGPLTPALLATATTCLGLLRWDDGRWLLQPLAVRATVKRQTVEAHNGDWACGVTDAKAAKAEARAGDAVAVLRERAGRLLRR</sequence>
<organism evidence="1 2">
    <name type="scientific">Micromonospora robiginosa</name>
    <dbReference type="NCBI Taxonomy" id="2749844"/>
    <lineage>
        <taxon>Bacteria</taxon>
        <taxon>Bacillati</taxon>
        <taxon>Actinomycetota</taxon>
        <taxon>Actinomycetes</taxon>
        <taxon>Micromonosporales</taxon>
        <taxon>Micromonosporaceae</taxon>
        <taxon>Micromonospora</taxon>
    </lineage>
</organism>
<reference evidence="2" key="1">
    <citation type="submission" date="2020-07" db="EMBL/GenBank/DDBJ databases">
        <title>A new Micromonospora strain with potent antibiotic activity isolated from the microbiome of a mid-Atlantic deep-sea sponge.</title>
        <authorList>
            <person name="Back C.R."/>
            <person name="Stennett H.L."/>
            <person name="Williams S.E."/>
            <person name="Wang L."/>
            <person name="Ojeda Gomez J."/>
            <person name="Abdulle O.M."/>
            <person name="Duffy T."/>
            <person name="Hendry K.R."/>
            <person name="Powell D."/>
            <person name="Stach J.E."/>
            <person name="Essex-Lopresti A.E."/>
            <person name="Willis C.L."/>
            <person name="Curnow P."/>
            <person name="Race P.R."/>
        </authorList>
    </citation>
    <scope>NUCLEOTIDE SEQUENCE [LARGE SCALE GENOMIC DNA]</scope>
    <source>
        <strain evidence="2">28ISP2-46</strain>
    </source>
</reference>
<proteinExistence type="predicted"/>
<dbReference type="KEGG" id="mfeu:H1D33_20895"/>
<evidence type="ECO:0000313" key="2">
    <source>
        <dbReference type="Proteomes" id="UP000510844"/>
    </source>
</evidence>
<protein>
    <submittedName>
        <fullName evidence="1">Uncharacterized protein</fullName>
    </submittedName>
</protein>
<dbReference type="EMBL" id="CP059322">
    <property type="protein sequence ID" value="QLQ35800.1"/>
    <property type="molecule type" value="Genomic_DNA"/>
</dbReference>
<gene>
    <name evidence="1" type="ORF">H1D33_20895</name>
</gene>